<dbReference type="InterPro" id="IPR052055">
    <property type="entry name" value="Hepadnavirus_pol/RT"/>
</dbReference>
<reference evidence="5 6" key="1">
    <citation type="submission" date="2024-05" db="EMBL/GenBank/DDBJ databases">
        <title>Genome sequencing and assembly of Indian major carp, Cirrhinus mrigala (Hamilton, 1822).</title>
        <authorList>
            <person name="Mohindra V."/>
            <person name="Chowdhury L.M."/>
            <person name="Lal K."/>
            <person name="Jena J.K."/>
        </authorList>
    </citation>
    <scope>NUCLEOTIDE SEQUENCE [LARGE SCALE GENOMIC DNA]</scope>
    <source>
        <strain evidence="5">CM1030</strain>
        <tissue evidence="5">Blood</tissue>
    </source>
</reference>
<dbReference type="CDD" id="cd03714">
    <property type="entry name" value="RT_DIRS1"/>
    <property type="match status" value="1"/>
</dbReference>
<feature type="domain" description="Reverse transcriptase" evidence="4">
    <location>
        <begin position="189"/>
        <end position="336"/>
    </location>
</feature>
<dbReference type="AlphaFoldDB" id="A0ABD0PFQ2"/>
<evidence type="ECO:0000313" key="5">
    <source>
        <dbReference type="EMBL" id="KAL0172570.1"/>
    </source>
</evidence>
<evidence type="ECO:0000256" key="2">
    <source>
        <dbReference type="ARBA" id="ARBA00012180"/>
    </source>
</evidence>
<proteinExistence type="inferred from homology"/>
<evidence type="ECO:0000313" key="6">
    <source>
        <dbReference type="Proteomes" id="UP001529510"/>
    </source>
</evidence>
<feature type="non-terminal residue" evidence="5">
    <location>
        <position position="336"/>
    </location>
</feature>
<feature type="region of interest" description="Disordered" evidence="3">
    <location>
        <begin position="119"/>
        <end position="153"/>
    </location>
</feature>
<dbReference type="InterPro" id="IPR043128">
    <property type="entry name" value="Rev_trsase/Diguanyl_cyclase"/>
</dbReference>
<organism evidence="5 6">
    <name type="scientific">Cirrhinus mrigala</name>
    <name type="common">Mrigala</name>
    <dbReference type="NCBI Taxonomy" id="683832"/>
    <lineage>
        <taxon>Eukaryota</taxon>
        <taxon>Metazoa</taxon>
        <taxon>Chordata</taxon>
        <taxon>Craniata</taxon>
        <taxon>Vertebrata</taxon>
        <taxon>Euteleostomi</taxon>
        <taxon>Actinopterygii</taxon>
        <taxon>Neopterygii</taxon>
        <taxon>Teleostei</taxon>
        <taxon>Ostariophysi</taxon>
        <taxon>Cypriniformes</taxon>
        <taxon>Cyprinidae</taxon>
        <taxon>Labeoninae</taxon>
        <taxon>Labeonini</taxon>
        <taxon>Cirrhinus</taxon>
    </lineage>
</organism>
<evidence type="ECO:0000259" key="4">
    <source>
        <dbReference type="PROSITE" id="PS50878"/>
    </source>
</evidence>
<dbReference type="EC" id="3.1.26.4" evidence="2"/>
<dbReference type="Gene3D" id="3.30.70.270">
    <property type="match status" value="1"/>
</dbReference>
<evidence type="ECO:0000256" key="3">
    <source>
        <dbReference type="SAM" id="MobiDB-lite"/>
    </source>
</evidence>
<dbReference type="SUPFAM" id="SSF56672">
    <property type="entry name" value="DNA/RNA polymerases"/>
    <property type="match status" value="1"/>
</dbReference>
<name>A0ABD0PFQ2_CIRMR</name>
<protein>
    <recommendedName>
        <fullName evidence="2">ribonuclease H</fullName>
        <ecNumber evidence="2">3.1.26.4</ecNumber>
    </recommendedName>
</protein>
<dbReference type="Proteomes" id="UP001529510">
    <property type="component" value="Unassembled WGS sequence"/>
</dbReference>
<sequence length="336" mass="37930">LCWCVFPCPTCLDLPLVEFFVESCGVYFIFVHLLRHTIVTKDPTKHVGSTMWRSSCDDVCLIEGFRYGLDDDLRFVMPHGDSCWTLQNYINFALWMNGSTFTVGEAEEDSNLVQPHLADVSQHDPEPSQPPPQLTEPVSEPTADGEPEPKATETIPMGATAQWIATEPEPSPSNQVCEPATWNAMADDSVEREGNSATVLQQEIANLLAKDAIEPVPPAEKNKGFYSPYYITNPRSSSVEMLTVRHMLTCVQQQDWFAAIDLKDAYFHVSILPRHRPFLQFAYERRAYQYKVLPFGLSLSPCVFTKITEAALTPLHEQGIRILNYLDDWLILAQSQ</sequence>
<evidence type="ECO:0000256" key="1">
    <source>
        <dbReference type="ARBA" id="ARBA00010879"/>
    </source>
</evidence>
<dbReference type="InterPro" id="IPR043502">
    <property type="entry name" value="DNA/RNA_pol_sf"/>
</dbReference>
<dbReference type="GO" id="GO:0004523">
    <property type="term" value="F:RNA-DNA hybrid ribonuclease activity"/>
    <property type="evidence" value="ECO:0007669"/>
    <property type="project" value="UniProtKB-EC"/>
</dbReference>
<gene>
    <name evidence="5" type="ORF">M9458_032881</name>
</gene>
<comment type="caution">
    <text evidence="5">The sequence shown here is derived from an EMBL/GenBank/DDBJ whole genome shotgun (WGS) entry which is preliminary data.</text>
</comment>
<feature type="non-terminal residue" evidence="5">
    <location>
        <position position="1"/>
    </location>
</feature>
<dbReference type="EMBL" id="JAMKFB020000016">
    <property type="protein sequence ID" value="KAL0172570.1"/>
    <property type="molecule type" value="Genomic_DNA"/>
</dbReference>
<dbReference type="PANTHER" id="PTHR33050:SF7">
    <property type="entry name" value="RIBONUCLEASE H"/>
    <property type="match status" value="1"/>
</dbReference>
<dbReference type="Gene3D" id="3.10.10.10">
    <property type="entry name" value="HIV Type 1 Reverse Transcriptase, subunit A, domain 1"/>
    <property type="match status" value="1"/>
</dbReference>
<dbReference type="Pfam" id="PF00078">
    <property type="entry name" value="RVT_1"/>
    <property type="match status" value="1"/>
</dbReference>
<dbReference type="PANTHER" id="PTHR33050">
    <property type="entry name" value="REVERSE TRANSCRIPTASE DOMAIN-CONTAINING PROTEIN"/>
    <property type="match status" value="1"/>
</dbReference>
<keyword evidence="6" id="KW-1185">Reference proteome</keyword>
<dbReference type="InterPro" id="IPR000477">
    <property type="entry name" value="RT_dom"/>
</dbReference>
<comment type="similarity">
    <text evidence="1">Belongs to the beta type-B retroviral polymerase family. HERV class-II K(HML-2) pol subfamily.</text>
</comment>
<accession>A0ABD0PFQ2</accession>
<dbReference type="PROSITE" id="PS50878">
    <property type="entry name" value="RT_POL"/>
    <property type="match status" value="1"/>
</dbReference>